<dbReference type="OrthoDB" id="10293315at2759"/>
<reference evidence="3" key="1">
    <citation type="submission" date="2025-08" db="UniProtKB">
        <authorList>
            <consortium name="RefSeq"/>
        </authorList>
    </citation>
    <scope>IDENTIFICATION</scope>
    <source>
        <tissue evidence="3">Tentacle</tissue>
    </source>
</reference>
<evidence type="ECO:0000313" key="3">
    <source>
        <dbReference type="RefSeq" id="XP_031550018.1"/>
    </source>
</evidence>
<proteinExistence type="predicted"/>
<dbReference type="RefSeq" id="XP_031550018.1">
    <property type="nucleotide sequence ID" value="XM_031694158.1"/>
</dbReference>
<keyword evidence="1" id="KW-0732">Signal</keyword>
<evidence type="ECO:0000256" key="1">
    <source>
        <dbReference type="SAM" id="SignalP"/>
    </source>
</evidence>
<organism evidence="2 3">
    <name type="scientific">Actinia tenebrosa</name>
    <name type="common">Australian red waratah sea anemone</name>
    <dbReference type="NCBI Taxonomy" id="6105"/>
    <lineage>
        <taxon>Eukaryota</taxon>
        <taxon>Metazoa</taxon>
        <taxon>Cnidaria</taxon>
        <taxon>Anthozoa</taxon>
        <taxon>Hexacorallia</taxon>
        <taxon>Actiniaria</taxon>
        <taxon>Actiniidae</taxon>
        <taxon>Actinia</taxon>
    </lineage>
</organism>
<gene>
    <name evidence="3" type="primary">LOC116287481</name>
</gene>
<dbReference type="Proteomes" id="UP000515163">
    <property type="component" value="Unplaced"/>
</dbReference>
<sequence>MKILVVVVLTCLVLALAVDGYGIQEDLDRLDHQEERERTVKTKSPYVATHSNKLAAQICKPFFAACRQNAADKAGVKRCFAQFLNGCMQKIRTQLDGLEQCVANAGSDFSQVQDCISPSTKY</sequence>
<dbReference type="GeneID" id="116287481"/>
<keyword evidence="2" id="KW-1185">Reference proteome</keyword>
<accession>A0A6P8H335</accession>
<dbReference type="AlphaFoldDB" id="A0A6P8H335"/>
<protein>
    <submittedName>
        <fullName evidence="3">Uncharacterized protein LOC116287481</fullName>
    </submittedName>
</protein>
<evidence type="ECO:0000313" key="2">
    <source>
        <dbReference type="Proteomes" id="UP000515163"/>
    </source>
</evidence>
<dbReference type="InParanoid" id="A0A6P8H335"/>
<dbReference type="KEGG" id="aten:116287481"/>
<name>A0A6P8H335_ACTTE</name>
<feature type="signal peptide" evidence="1">
    <location>
        <begin position="1"/>
        <end position="17"/>
    </location>
</feature>
<feature type="chain" id="PRO_5027714659" evidence="1">
    <location>
        <begin position="18"/>
        <end position="122"/>
    </location>
</feature>